<keyword evidence="8" id="KW-0862">Zinc</keyword>
<evidence type="ECO:0000256" key="6">
    <source>
        <dbReference type="PROSITE-ProRule" id="PRU00068"/>
    </source>
</evidence>
<keyword evidence="14" id="KW-0645">Protease</keyword>
<dbReference type="InterPro" id="IPR002870">
    <property type="entry name" value="Peptidase_M12B_N"/>
</dbReference>
<keyword evidence="8" id="KW-0479">Metal-binding</keyword>
<feature type="binding site" evidence="8">
    <location>
        <position position="374"/>
    </location>
    <ligand>
        <name>Zn(2+)</name>
        <dbReference type="ChEBI" id="CHEBI:29105"/>
        <note>catalytic</note>
    </ligand>
</feature>
<dbReference type="Gene3D" id="2.10.25.10">
    <property type="entry name" value="Laminin"/>
    <property type="match status" value="1"/>
</dbReference>
<feature type="domain" description="Peptidase M12B" evidence="13">
    <location>
        <begin position="240"/>
        <end position="435"/>
    </location>
</feature>
<dbReference type="InterPro" id="IPR000742">
    <property type="entry name" value="EGF"/>
</dbReference>
<keyword evidence="7" id="KW-0245">EGF-like domain</keyword>
<comment type="caution">
    <text evidence="7">Lacks conserved residue(s) required for the propagation of feature annotation.</text>
</comment>
<evidence type="ECO:0000259" key="12">
    <source>
        <dbReference type="PROSITE" id="PS50214"/>
    </source>
</evidence>
<evidence type="ECO:0000313" key="14">
    <source>
        <dbReference type="EMBL" id="GIY72929.1"/>
    </source>
</evidence>
<feature type="disulfide bond" evidence="7">
    <location>
        <begin position="699"/>
        <end position="708"/>
    </location>
</feature>
<name>A0AAV4VT29_9ARAC</name>
<dbReference type="GO" id="GO:0006508">
    <property type="term" value="P:proteolysis"/>
    <property type="evidence" value="ECO:0007669"/>
    <property type="project" value="InterPro"/>
</dbReference>
<dbReference type="Gene3D" id="3.40.390.10">
    <property type="entry name" value="Collagenase (Catalytic Domain)"/>
    <property type="match status" value="1"/>
</dbReference>
<dbReference type="InterPro" id="IPR006586">
    <property type="entry name" value="ADAM_Cys-rich"/>
</dbReference>
<dbReference type="Gene3D" id="4.10.70.10">
    <property type="entry name" value="Disintegrin domain"/>
    <property type="match status" value="1"/>
</dbReference>
<dbReference type="PANTHER" id="PTHR11905:SF237">
    <property type="entry name" value="MIND-MELD, ISOFORM J"/>
    <property type="match status" value="1"/>
</dbReference>
<dbReference type="PROSITE" id="PS00022">
    <property type="entry name" value="EGF_1"/>
    <property type="match status" value="1"/>
</dbReference>
<feature type="binding site" evidence="8">
    <location>
        <position position="384"/>
    </location>
    <ligand>
        <name>Zn(2+)</name>
        <dbReference type="ChEBI" id="CHEBI:29105"/>
        <note>catalytic</note>
    </ligand>
</feature>
<dbReference type="PANTHER" id="PTHR11905">
    <property type="entry name" value="ADAM A DISINTEGRIN AND METALLOPROTEASE DOMAIN"/>
    <property type="match status" value="1"/>
</dbReference>
<dbReference type="Proteomes" id="UP001054837">
    <property type="component" value="Unassembled WGS sequence"/>
</dbReference>
<sequence length="791" mass="87794">MTSTQSWKIISFLQSRLEAHWRPGCRSMCCCLLFFFLVWVAGCGAGPGDAGLRMLLQNPHNQELITHLGTRYEIVNPIQIRQEWGRRLSTRSDRVNGTITHLPQTSLFIETYQYKLHLDLELNTNLFPSTLVQFIYEKGGPPLALQELPENCYYHATIRNYPEASAAFTTCDGIRGIILIEDQVLLLHPLQGSHSDNFPHLLYHYSSDQLLNCAVTNEIDSFLENVVHSSLQDNGLQGNKFIEMAVVVDQILFERYSLPPRQVITSIIEIINYVDLVYRPLNTSVSMVFIEIWIEDQMKVDSGIGRSLKDFQEYANRRIKRISVDAAHLLSGVHFNSNRNGLANLDTICTVNAVGITSVTDVYQSHITSFILAHLIGHNLGMEHDHSSCNCSRGTHCIMTNNIPYFTSTVFSRCSIQKYFQTLNQGYGACLFNMPSLRKSICGNSVLEESEECDCGLPEECAKHDPCCDPVTCRLIKHAECSSGPCCKKCKLLSSDHLCRVSEGECDIPEFCDGRNGQCPNDLFKKNGAICAGGLGYCFQGQCPLLKTQCQDIWGEDAENANAACYERLNILGTPNGNCGFDKRGEIQKCEIENSFCGSLQCSNGGKTPVAKEILPIDFVVYKMNAEGAVHECKTRTFSSTDLQHGLVKDGTKCGYQKLCLNQTCTSIRSILSGKCPLEELQATCSGHGICTNINTCSCEEGWKGSDCSTEDEGLQKGHTKTIADYYDAAEGSAQENAHYGENELQLNPNMAITVLAASVIIGLILVVIAVLFIFYRYLRINATAAEVAPK</sequence>
<keyword evidence="10" id="KW-0732">Signal</keyword>
<comment type="caution">
    <text evidence="14">The sequence shown here is derived from an EMBL/GenBank/DDBJ whole genome shotgun (WGS) entry which is preliminary data.</text>
</comment>
<accession>A0AAV4VT29</accession>
<keyword evidence="5 7" id="KW-1015">Disulfide bond</keyword>
<evidence type="ECO:0000256" key="4">
    <source>
        <dbReference type="ARBA" id="ARBA00023136"/>
    </source>
</evidence>
<dbReference type="SUPFAM" id="SSF57552">
    <property type="entry name" value="Blood coagulation inhibitor (disintegrin)"/>
    <property type="match status" value="1"/>
</dbReference>
<keyword evidence="15" id="KW-1185">Reference proteome</keyword>
<dbReference type="InterPro" id="IPR018358">
    <property type="entry name" value="Disintegrin_CS"/>
</dbReference>
<dbReference type="SMART" id="SM00050">
    <property type="entry name" value="DISIN"/>
    <property type="match status" value="1"/>
</dbReference>
<evidence type="ECO:0000256" key="10">
    <source>
        <dbReference type="SAM" id="SignalP"/>
    </source>
</evidence>
<keyword evidence="14" id="KW-0378">Hydrolase</keyword>
<dbReference type="GO" id="GO:0046872">
    <property type="term" value="F:metal ion binding"/>
    <property type="evidence" value="ECO:0007669"/>
    <property type="project" value="UniProtKB-KW"/>
</dbReference>
<dbReference type="Pfam" id="PF00200">
    <property type="entry name" value="Disintegrin"/>
    <property type="match status" value="1"/>
</dbReference>
<dbReference type="InterPro" id="IPR036436">
    <property type="entry name" value="Disintegrin_dom_sf"/>
</dbReference>
<dbReference type="InterPro" id="IPR034027">
    <property type="entry name" value="Reprolysin_adamalysin"/>
</dbReference>
<comment type="subcellular location">
    <subcellularLocation>
        <location evidence="1">Membrane</location>
        <topology evidence="1">Single-pass type I membrane protein</topology>
    </subcellularLocation>
</comment>
<feature type="domain" description="Disintegrin" evidence="12">
    <location>
        <begin position="439"/>
        <end position="527"/>
    </location>
</feature>
<dbReference type="AlphaFoldDB" id="A0AAV4VT29"/>
<feature type="binding site" evidence="8">
    <location>
        <position position="378"/>
    </location>
    <ligand>
        <name>Zn(2+)</name>
        <dbReference type="ChEBI" id="CHEBI:29105"/>
        <note>catalytic</note>
    </ligand>
</feature>
<evidence type="ECO:0000256" key="1">
    <source>
        <dbReference type="ARBA" id="ARBA00004479"/>
    </source>
</evidence>
<dbReference type="CDD" id="cd04269">
    <property type="entry name" value="ZnMc_adamalysin_II_like"/>
    <property type="match status" value="1"/>
</dbReference>
<feature type="chain" id="PRO_5043528718" evidence="10">
    <location>
        <begin position="46"/>
        <end position="791"/>
    </location>
</feature>
<organism evidence="14 15">
    <name type="scientific">Caerostris darwini</name>
    <dbReference type="NCBI Taxonomy" id="1538125"/>
    <lineage>
        <taxon>Eukaryota</taxon>
        <taxon>Metazoa</taxon>
        <taxon>Ecdysozoa</taxon>
        <taxon>Arthropoda</taxon>
        <taxon>Chelicerata</taxon>
        <taxon>Arachnida</taxon>
        <taxon>Araneae</taxon>
        <taxon>Araneomorphae</taxon>
        <taxon>Entelegynae</taxon>
        <taxon>Araneoidea</taxon>
        <taxon>Araneidae</taxon>
        <taxon>Caerostris</taxon>
    </lineage>
</organism>
<dbReference type="PROSITE" id="PS01186">
    <property type="entry name" value="EGF_2"/>
    <property type="match status" value="1"/>
</dbReference>
<evidence type="ECO:0000313" key="15">
    <source>
        <dbReference type="Proteomes" id="UP001054837"/>
    </source>
</evidence>
<reference evidence="14 15" key="1">
    <citation type="submission" date="2021-06" db="EMBL/GenBank/DDBJ databases">
        <title>Caerostris darwini draft genome.</title>
        <authorList>
            <person name="Kono N."/>
            <person name="Arakawa K."/>
        </authorList>
    </citation>
    <scope>NUCLEOTIDE SEQUENCE [LARGE SCALE GENOMIC DNA]</scope>
</reference>
<evidence type="ECO:0000256" key="9">
    <source>
        <dbReference type="SAM" id="Phobius"/>
    </source>
</evidence>
<proteinExistence type="predicted"/>
<evidence type="ECO:0000256" key="5">
    <source>
        <dbReference type="ARBA" id="ARBA00023157"/>
    </source>
</evidence>
<dbReference type="GO" id="GO:0004222">
    <property type="term" value="F:metalloendopeptidase activity"/>
    <property type="evidence" value="ECO:0007669"/>
    <property type="project" value="InterPro"/>
</dbReference>
<dbReference type="FunFam" id="4.10.70.10:FF:000001">
    <property type="entry name" value="Disintegrin and metalloproteinase domain-containing protein 22"/>
    <property type="match status" value="1"/>
</dbReference>
<evidence type="ECO:0000259" key="13">
    <source>
        <dbReference type="PROSITE" id="PS50215"/>
    </source>
</evidence>
<feature type="domain" description="EGF-like" evidence="11">
    <location>
        <begin position="677"/>
        <end position="709"/>
    </location>
</feature>
<dbReference type="SMART" id="SM00608">
    <property type="entry name" value="ACR"/>
    <property type="match status" value="1"/>
</dbReference>
<evidence type="ECO:0000256" key="8">
    <source>
        <dbReference type="PROSITE-ProRule" id="PRU00276"/>
    </source>
</evidence>
<evidence type="ECO:0000256" key="2">
    <source>
        <dbReference type="ARBA" id="ARBA00022692"/>
    </source>
</evidence>
<evidence type="ECO:0000256" key="3">
    <source>
        <dbReference type="ARBA" id="ARBA00022989"/>
    </source>
</evidence>
<dbReference type="SUPFAM" id="SSF55486">
    <property type="entry name" value="Metalloproteases ('zincins'), catalytic domain"/>
    <property type="match status" value="1"/>
</dbReference>
<dbReference type="Pfam" id="PF01421">
    <property type="entry name" value="Reprolysin"/>
    <property type="match status" value="1"/>
</dbReference>
<dbReference type="PROSITE" id="PS50214">
    <property type="entry name" value="DISINTEGRIN_2"/>
    <property type="match status" value="1"/>
</dbReference>
<feature type="transmembrane region" description="Helical" evidence="9">
    <location>
        <begin position="751"/>
        <end position="776"/>
    </location>
</feature>
<feature type="signal peptide" evidence="10">
    <location>
        <begin position="1"/>
        <end position="45"/>
    </location>
</feature>
<dbReference type="InterPro" id="IPR001590">
    <property type="entry name" value="Peptidase_M12B"/>
</dbReference>
<evidence type="ECO:0000256" key="7">
    <source>
        <dbReference type="PROSITE-ProRule" id="PRU00076"/>
    </source>
</evidence>
<dbReference type="PROSITE" id="PS50026">
    <property type="entry name" value="EGF_3"/>
    <property type="match status" value="1"/>
</dbReference>
<dbReference type="Pfam" id="PF23106">
    <property type="entry name" value="EGF_Teneurin"/>
    <property type="match status" value="1"/>
</dbReference>
<keyword evidence="2 9" id="KW-0812">Transmembrane</keyword>
<dbReference type="PROSITE" id="PS00427">
    <property type="entry name" value="DISINTEGRIN_1"/>
    <property type="match status" value="1"/>
</dbReference>
<keyword evidence="3 9" id="KW-1133">Transmembrane helix</keyword>
<gene>
    <name evidence="14" type="primary">Adam28</name>
    <name evidence="14" type="ORF">CDAR_277441</name>
</gene>
<dbReference type="InterPro" id="IPR001762">
    <property type="entry name" value="Disintegrin_dom"/>
</dbReference>
<dbReference type="Pfam" id="PF01562">
    <property type="entry name" value="Pep_M12B_propep"/>
    <property type="match status" value="1"/>
</dbReference>
<dbReference type="PROSITE" id="PS50215">
    <property type="entry name" value="ADAM_MEPRO"/>
    <property type="match status" value="1"/>
</dbReference>
<protein>
    <submittedName>
        <fullName evidence="14">Disintegrin and metalloproteinase domain-containing protein 28</fullName>
    </submittedName>
</protein>
<dbReference type="EMBL" id="BPLQ01013532">
    <property type="protein sequence ID" value="GIY72929.1"/>
    <property type="molecule type" value="Genomic_DNA"/>
</dbReference>
<keyword evidence="4 9" id="KW-0472">Membrane</keyword>
<evidence type="ECO:0000259" key="11">
    <source>
        <dbReference type="PROSITE" id="PS50026"/>
    </source>
</evidence>
<dbReference type="Pfam" id="PF08516">
    <property type="entry name" value="ADAM_CR"/>
    <property type="match status" value="1"/>
</dbReference>
<keyword evidence="14" id="KW-0482">Metalloprotease</keyword>
<dbReference type="GO" id="GO:0016020">
    <property type="term" value="C:membrane"/>
    <property type="evidence" value="ECO:0007669"/>
    <property type="project" value="UniProtKB-SubCell"/>
</dbReference>
<feature type="disulfide bond" evidence="6">
    <location>
        <begin position="499"/>
        <end position="519"/>
    </location>
</feature>
<dbReference type="FunFam" id="3.40.390.10:FF:000002">
    <property type="entry name" value="Disintegrin and metalloproteinase domain-containing protein 22"/>
    <property type="match status" value="1"/>
</dbReference>
<dbReference type="InterPro" id="IPR024079">
    <property type="entry name" value="MetalloPept_cat_dom_sf"/>
</dbReference>